<dbReference type="AlphaFoldDB" id="A0AAW2W6V0"/>
<feature type="region of interest" description="Disordered" evidence="1">
    <location>
        <begin position="31"/>
        <end position="56"/>
    </location>
</feature>
<organism evidence="2">
    <name type="scientific">Sesamum radiatum</name>
    <name type="common">Black benniseed</name>
    <dbReference type="NCBI Taxonomy" id="300843"/>
    <lineage>
        <taxon>Eukaryota</taxon>
        <taxon>Viridiplantae</taxon>
        <taxon>Streptophyta</taxon>
        <taxon>Embryophyta</taxon>
        <taxon>Tracheophyta</taxon>
        <taxon>Spermatophyta</taxon>
        <taxon>Magnoliopsida</taxon>
        <taxon>eudicotyledons</taxon>
        <taxon>Gunneridae</taxon>
        <taxon>Pentapetalae</taxon>
        <taxon>asterids</taxon>
        <taxon>lamiids</taxon>
        <taxon>Lamiales</taxon>
        <taxon>Pedaliaceae</taxon>
        <taxon>Sesamum</taxon>
    </lineage>
</organism>
<accession>A0AAW2W6V0</accession>
<gene>
    <name evidence="2" type="ORF">Sradi_0465600</name>
</gene>
<evidence type="ECO:0000313" key="2">
    <source>
        <dbReference type="EMBL" id="KAL0437577.1"/>
    </source>
</evidence>
<name>A0AAW2W6V0_SESRA</name>
<protein>
    <submittedName>
        <fullName evidence="2">Uncharacterized protein</fullName>
    </submittedName>
</protein>
<sequence>MYWGTDGGETVKGGSAARTTAGTEYCCPASSGAGAAPDGPASSGVRRAANGGVVGG</sequence>
<dbReference type="EMBL" id="JACGWJ010000002">
    <property type="protein sequence ID" value="KAL0437577.1"/>
    <property type="molecule type" value="Genomic_DNA"/>
</dbReference>
<reference evidence="2" key="1">
    <citation type="submission" date="2020-06" db="EMBL/GenBank/DDBJ databases">
        <authorList>
            <person name="Li T."/>
            <person name="Hu X."/>
            <person name="Zhang T."/>
            <person name="Song X."/>
            <person name="Zhang H."/>
            <person name="Dai N."/>
            <person name="Sheng W."/>
            <person name="Hou X."/>
            <person name="Wei L."/>
        </authorList>
    </citation>
    <scope>NUCLEOTIDE SEQUENCE</scope>
    <source>
        <strain evidence="2">G02</strain>
        <tissue evidence="2">Leaf</tissue>
    </source>
</reference>
<proteinExistence type="predicted"/>
<evidence type="ECO:0000256" key="1">
    <source>
        <dbReference type="SAM" id="MobiDB-lite"/>
    </source>
</evidence>
<reference evidence="2" key="2">
    <citation type="journal article" date="2024" name="Plant">
        <title>Genomic evolution and insights into agronomic trait innovations of Sesamum species.</title>
        <authorList>
            <person name="Miao H."/>
            <person name="Wang L."/>
            <person name="Qu L."/>
            <person name="Liu H."/>
            <person name="Sun Y."/>
            <person name="Le M."/>
            <person name="Wang Q."/>
            <person name="Wei S."/>
            <person name="Zheng Y."/>
            <person name="Lin W."/>
            <person name="Duan Y."/>
            <person name="Cao H."/>
            <person name="Xiong S."/>
            <person name="Wang X."/>
            <person name="Wei L."/>
            <person name="Li C."/>
            <person name="Ma Q."/>
            <person name="Ju M."/>
            <person name="Zhao R."/>
            <person name="Li G."/>
            <person name="Mu C."/>
            <person name="Tian Q."/>
            <person name="Mei H."/>
            <person name="Zhang T."/>
            <person name="Gao T."/>
            <person name="Zhang H."/>
        </authorList>
    </citation>
    <scope>NUCLEOTIDE SEQUENCE</scope>
    <source>
        <strain evidence="2">G02</strain>
    </source>
</reference>
<comment type="caution">
    <text evidence="2">The sequence shown here is derived from an EMBL/GenBank/DDBJ whole genome shotgun (WGS) entry which is preliminary data.</text>
</comment>